<evidence type="ECO:0000256" key="1">
    <source>
        <dbReference type="ARBA" id="ARBA00022801"/>
    </source>
</evidence>
<dbReference type="InterPro" id="IPR052016">
    <property type="entry name" value="Bact_Sigma-Reg"/>
</dbReference>
<evidence type="ECO:0000313" key="4">
    <source>
        <dbReference type="Proteomes" id="UP000481583"/>
    </source>
</evidence>
<dbReference type="PANTHER" id="PTHR43156:SF2">
    <property type="entry name" value="STAGE II SPORULATION PROTEIN E"/>
    <property type="match status" value="1"/>
</dbReference>
<dbReference type="EMBL" id="JAAKZV010000326">
    <property type="protein sequence ID" value="NGN69674.1"/>
    <property type="molecule type" value="Genomic_DNA"/>
</dbReference>
<accession>A0A6G4UBX2</accession>
<dbReference type="InterPro" id="IPR001932">
    <property type="entry name" value="PPM-type_phosphatase-like_dom"/>
</dbReference>
<feature type="non-terminal residue" evidence="3">
    <location>
        <position position="1"/>
    </location>
</feature>
<dbReference type="PANTHER" id="PTHR43156">
    <property type="entry name" value="STAGE II SPORULATION PROTEIN E-RELATED"/>
    <property type="match status" value="1"/>
</dbReference>
<gene>
    <name evidence="3" type="ORF">G5C51_38035</name>
</gene>
<dbReference type="GO" id="GO:0016791">
    <property type="term" value="F:phosphatase activity"/>
    <property type="evidence" value="ECO:0007669"/>
    <property type="project" value="TreeGrafter"/>
</dbReference>
<evidence type="ECO:0000259" key="2">
    <source>
        <dbReference type="Pfam" id="PF07228"/>
    </source>
</evidence>
<dbReference type="SUPFAM" id="SSF81606">
    <property type="entry name" value="PP2C-like"/>
    <property type="match status" value="1"/>
</dbReference>
<evidence type="ECO:0000313" key="3">
    <source>
        <dbReference type="EMBL" id="NGN69674.1"/>
    </source>
</evidence>
<dbReference type="Proteomes" id="UP000481583">
    <property type="component" value="Unassembled WGS sequence"/>
</dbReference>
<name>A0A6G4UBX2_9ACTN</name>
<feature type="domain" description="PPM-type phosphatase" evidence="2">
    <location>
        <begin position="16"/>
        <end position="103"/>
    </location>
</feature>
<comment type="caution">
    <text evidence="3">The sequence shown here is derived from an EMBL/GenBank/DDBJ whole genome shotgun (WGS) entry which is preliminary data.</text>
</comment>
<dbReference type="Gene3D" id="3.60.40.10">
    <property type="entry name" value="PPM-type phosphatase domain"/>
    <property type="match status" value="1"/>
</dbReference>
<sequence>PLHLPAGGGPPALLAPDEAATPFGLAPAPSVQQVKLAPGDRVLFYTDGLTEARNRSGTMLDLQSLHPACALPDLDDALDTVLSAVGRHTGRIRGDDIALVLIEPEPAAAAAA</sequence>
<dbReference type="InterPro" id="IPR036457">
    <property type="entry name" value="PPM-type-like_dom_sf"/>
</dbReference>
<dbReference type="RefSeq" id="WP_165244817.1">
    <property type="nucleotide sequence ID" value="NZ_JAAKZV010000326.1"/>
</dbReference>
<organism evidence="3 4">
    <name type="scientific">Streptomyces coryli</name>
    <dbReference type="NCBI Taxonomy" id="1128680"/>
    <lineage>
        <taxon>Bacteria</taxon>
        <taxon>Bacillati</taxon>
        <taxon>Actinomycetota</taxon>
        <taxon>Actinomycetes</taxon>
        <taxon>Kitasatosporales</taxon>
        <taxon>Streptomycetaceae</taxon>
        <taxon>Streptomyces</taxon>
    </lineage>
</organism>
<keyword evidence="1" id="KW-0378">Hydrolase</keyword>
<reference evidence="3 4" key="1">
    <citation type="submission" date="2020-02" db="EMBL/GenBank/DDBJ databases">
        <title>Whole-genome analyses of novel actinobacteria.</title>
        <authorList>
            <person name="Sahin N."/>
        </authorList>
    </citation>
    <scope>NUCLEOTIDE SEQUENCE [LARGE SCALE GENOMIC DNA]</scope>
    <source>
        <strain evidence="3 4">A7024</strain>
    </source>
</reference>
<protein>
    <submittedName>
        <fullName evidence="3">SpoIIE family protein phosphatase</fullName>
    </submittedName>
</protein>
<proteinExistence type="predicted"/>
<dbReference type="Pfam" id="PF07228">
    <property type="entry name" value="SpoIIE"/>
    <property type="match status" value="1"/>
</dbReference>
<dbReference type="AlphaFoldDB" id="A0A6G4UBX2"/>
<keyword evidence="4" id="KW-1185">Reference proteome</keyword>